<dbReference type="Proteomes" id="UP000662818">
    <property type="component" value="Chromosome"/>
</dbReference>
<evidence type="ECO:0000313" key="5">
    <source>
        <dbReference type="Proteomes" id="UP000662818"/>
    </source>
</evidence>
<dbReference type="Pfam" id="PF11887">
    <property type="entry name" value="Mce4_CUP1"/>
    <property type="match status" value="1"/>
</dbReference>
<dbReference type="InterPro" id="IPR003399">
    <property type="entry name" value="Mce/MlaD"/>
</dbReference>
<feature type="domain" description="Mce/MlaD" evidence="2">
    <location>
        <begin position="39"/>
        <end position="112"/>
    </location>
</feature>
<keyword evidence="5" id="KW-1185">Reference proteome</keyword>
<sequence length="416" mass="44351">MAMVTTILKRIDRRVLALLAVVLLVAVSLNLLRSPAEMKTVTAHFPRAVSVFEGTDVRVLGVNVGKVTAVIPEGNSVRVEMEYDAQYRIPKDAKAVIVTPTLVADRFVQLTPVFEDGDAVLADGADIALPETAVPVELDRIYSSLQSLTQALGPNGVNKDGTLDHLLEAGEKAFDGQGSRGNKMIEDLAQAAETFGNGAGPLFETVTQLAKFTDTLAKNDKLVRAFMQDLTGVSAMLAEESDELEQAVAAVAKAVGGVKGFVNDNRDAFVTDVRKLTDVMNTIVSEKDNIETAVKIAPTAMANLQMGFDHVADGQNSRVAIGGYVWDADGIVCAIIQQHPTMPKALKDTACDLVEKVMEPILAKLPWLPPEYKSYLPKAKTAGADTSQGIRRPESTPVTYASGDGATVEDLLGGTS</sequence>
<evidence type="ECO:0000259" key="3">
    <source>
        <dbReference type="Pfam" id="PF11887"/>
    </source>
</evidence>
<dbReference type="InterPro" id="IPR024516">
    <property type="entry name" value="Mce_C"/>
</dbReference>
<feature type="domain" description="Mammalian cell entry C-terminal" evidence="3">
    <location>
        <begin position="120"/>
        <end position="281"/>
    </location>
</feature>
<dbReference type="Pfam" id="PF02470">
    <property type="entry name" value="MlaD"/>
    <property type="match status" value="1"/>
</dbReference>
<evidence type="ECO:0000313" key="4">
    <source>
        <dbReference type="EMBL" id="QSR26269.1"/>
    </source>
</evidence>
<dbReference type="InterPro" id="IPR005693">
    <property type="entry name" value="Mce"/>
</dbReference>
<dbReference type="InterPro" id="IPR052336">
    <property type="entry name" value="MlaD_Phospholipid_Transporter"/>
</dbReference>
<dbReference type="NCBIfam" id="TIGR00996">
    <property type="entry name" value="Mtu_fam_mce"/>
    <property type="match status" value="1"/>
</dbReference>
<organism evidence="4 5">
    <name type="scientific">Nocardioides aromaticivorans</name>
    <dbReference type="NCBI Taxonomy" id="200618"/>
    <lineage>
        <taxon>Bacteria</taxon>
        <taxon>Bacillati</taxon>
        <taxon>Actinomycetota</taxon>
        <taxon>Actinomycetes</taxon>
        <taxon>Propionibacteriales</taxon>
        <taxon>Nocardioidaceae</taxon>
        <taxon>Nocardioides</taxon>
    </lineage>
</organism>
<accession>A0ABX7PJY8</accession>
<dbReference type="PANTHER" id="PTHR33371:SF4">
    <property type="entry name" value="INTERMEMBRANE PHOSPHOLIPID TRANSPORT SYSTEM BINDING PROTEIN MLAD"/>
    <property type="match status" value="1"/>
</dbReference>
<proteinExistence type="predicted"/>
<dbReference type="PANTHER" id="PTHR33371">
    <property type="entry name" value="INTERMEMBRANE PHOSPHOLIPID TRANSPORT SYSTEM BINDING PROTEIN MLAD-RELATED"/>
    <property type="match status" value="1"/>
</dbReference>
<feature type="region of interest" description="Disordered" evidence="1">
    <location>
        <begin position="381"/>
        <end position="416"/>
    </location>
</feature>
<reference evidence="4 5" key="1">
    <citation type="submission" date="2017-06" db="EMBL/GenBank/DDBJ databases">
        <title>Complete Genome Sequence of the Soil Carbazole-Degrading Bacterium Nocardioides aromaticivorans IC177.</title>
        <authorList>
            <person name="Vejarano F."/>
            <person name="Suzuki-Minakuchi C."/>
            <person name="Ohtsubo Y."/>
            <person name="Tsuda M."/>
            <person name="Okada K."/>
            <person name="Nojiri H."/>
        </authorList>
    </citation>
    <scope>NUCLEOTIDE SEQUENCE [LARGE SCALE GENOMIC DNA]</scope>
    <source>
        <strain evidence="4 5">IC177</strain>
    </source>
</reference>
<dbReference type="EMBL" id="CP022295">
    <property type="protein sequence ID" value="QSR26269.1"/>
    <property type="molecule type" value="Genomic_DNA"/>
</dbReference>
<evidence type="ECO:0000259" key="2">
    <source>
        <dbReference type="Pfam" id="PF02470"/>
    </source>
</evidence>
<protein>
    <submittedName>
        <fullName evidence="4">MCE family protein</fullName>
    </submittedName>
</protein>
<evidence type="ECO:0000256" key="1">
    <source>
        <dbReference type="SAM" id="MobiDB-lite"/>
    </source>
</evidence>
<name>A0ABX7PJY8_9ACTN</name>
<gene>
    <name evidence="4" type="ORF">CFH99_11580</name>
</gene>